<evidence type="ECO:0000313" key="3">
    <source>
        <dbReference type="Proteomes" id="UP000054937"/>
    </source>
</evidence>
<accession>A0A0V0QFZ9</accession>
<dbReference type="Proteomes" id="UP000054937">
    <property type="component" value="Unassembled WGS sequence"/>
</dbReference>
<proteinExistence type="predicted"/>
<sequence>MPFLDIRGQVIFQNHDKLQEYLGFKVPDSFMILQNLGIISNELLAVFTQNKTLCQYPIADSYELRSMFEYSLDSGFNFDQYFQQSISVIRPLLNKKLNEQQFLLGKYFENLHSQSYNCVIKNNGSSHGYEKRDTIKKQKKFSIDVSSNIKSIQKIKKGSVDLYHQDIQTFKTGKSNSNEAQAQQLINLNNGMNFNQQNLNDTEIFQEFIPIDDEQSLFMTLKLNFLSNLQYIYPQTKKSSLLAKSLKQESNIQFEEELIILVQILSNINNNILYESFKQYKQEAKNTCNMLEFGLKTYNVNSLNENENYKFIVIIQRVMSFIVMDYDNWEQQFYSFECAQFLSIIMEVQKQLDWSFQIIYLTMFIQNKNSDMINIFYKLKSFMPFKKQYNCAFSILLGQLLTEQQTITQINKKYLDFQQCLKQGMQLWQCVIDFLTNYASHQNSSSHSKELLQKFKDADVFLKGKINNLDG</sequence>
<dbReference type="InParanoid" id="A0A0V0QFZ9"/>
<dbReference type="Pfam" id="PF12246">
    <property type="entry name" value="MKT1_C"/>
    <property type="match status" value="1"/>
</dbReference>
<keyword evidence="3" id="KW-1185">Reference proteome</keyword>
<protein>
    <recommendedName>
        <fullName evidence="1">Post-transcriptional regulator MKT1 C-terminal domain-containing protein</fullName>
    </recommendedName>
</protein>
<name>A0A0V0QFZ9_PSEPJ</name>
<evidence type="ECO:0000313" key="2">
    <source>
        <dbReference type="EMBL" id="KRX01155.1"/>
    </source>
</evidence>
<comment type="caution">
    <text evidence="2">The sequence shown here is derived from an EMBL/GenBank/DDBJ whole genome shotgun (WGS) entry which is preliminary data.</text>
</comment>
<evidence type="ECO:0000259" key="1">
    <source>
        <dbReference type="Pfam" id="PF12246"/>
    </source>
</evidence>
<organism evidence="2 3">
    <name type="scientific">Pseudocohnilembus persalinus</name>
    <name type="common">Ciliate</name>
    <dbReference type="NCBI Taxonomy" id="266149"/>
    <lineage>
        <taxon>Eukaryota</taxon>
        <taxon>Sar</taxon>
        <taxon>Alveolata</taxon>
        <taxon>Ciliophora</taxon>
        <taxon>Intramacronucleata</taxon>
        <taxon>Oligohymenophorea</taxon>
        <taxon>Scuticociliatia</taxon>
        <taxon>Philasterida</taxon>
        <taxon>Pseudocohnilembidae</taxon>
        <taxon>Pseudocohnilembus</taxon>
    </lineage>
</organism>
<dbReference type="InterPro" id="IPR022039">
    <property type="entry name" value="MKT1_C"/>
</dbReference>
<dbReference type="AlphaFoldDB" id="A0A0V0QFZ9"/>
<reference evidence="2 3" key="1">
    <citation type="journal article" date="2015" name="Sci. Rep.">
        <title>Genome of the facultative scuticociliatosis pathogen Pseudocohnilembus persalinus provides insight into its virulence through horizontal gene transfer.</title>
        <authorList>
            <person name="Xiong J."/>
            <person name="Wang G."/>
            <person name="Cheng J."/>
            <person name="Tian M."/>
            <person name="Pan X."/>
            <person name="Warren A."/>
            <person name="Jiang C."/>
            <person name="Yuan D."/>
            <person name="Miao W."/>
        </authorList>
    </citation>
    <scope>NUCLEOTIDE SEQUENCE [LARGE SCALE GENOMIC DNA]</scope>
    <source>
        <strain evidence="2">36N120E</strain>
    </source>
</reference>
<feature type="domain" description="Post-transcriptional regulator MKT1 C-terminal" evidence="1">
    <location>
        <begin position="225"/>
        <end position="463"/>
    </location>
</feature>
<gene>
    <name evidence="2" type="ORF">PPERSA_08256</name>
</gene>
<dbReference type="EMBL" id="LDAU01000176">
    <property type="protein sequence ID" value="KRX01155.1"/>
    <property type="molecule type" value="Genomic_DNA"/>
</dbReference>